<name>A0AAD6UXM2_9AGAR</name>
<feature type="non-terminal residue" evidence="1">
    <location>
        <position position="1"/>
    </location>
</feature>
<dbReference type="EMBL" id="JARJCW010000077">
    <property type="protein sequence ID" value="KAJ7197544.1"/>
    <property type="molecule type" value="Genomic_DNA"/>
</dbReference>
<organism evidence="1 2">
    <name type="scientific">Mycena pura</name>
    <dbReference type="NCBI Taxonomy" id="153505"/>
    <lineage>
        <taxon>Eukaryota</taxon>
        <taxon>Fungi</taxon>
        <taxon>Dikarya</taxon>
        <taxon>Basidiomycota</taxon>
        <taxon>Agaricomycotina</taxon>
        <taxon>Agaricomycetes</taxon>
        <taxon>Agaricomycetidae</taxon>
        <taxon>Agaricales</taxon>
        <taxon>Marasmiineae</taxon>
        <taxon>Mycenaceae</taxon>
        <taxon>Mycena</taxon>
    </lineage>
</organism>
<dbReference type="AlphaFoldDB" id="A0AAD6UXM2"/>
<keyword evidence="2" id="KW-1185">Reference proteome</keyword>
<accession>A0AAD6UXM2</accession>
<gene>
    <name evidence="1" type="ORF">GGX14DRAFT_312696</name>
</gene>
<proteinExistence type="predicted"/>
<sequence length="154" mass="17298">GYLWLPVVTFADRGTKQIDVAAKDEKRAYTVMVTSSLDGDYLPMQAIHSGKTDGSLPKPTAVGMKEAKQYGFIFSAARSQKKGAYYSTIHTLKDWVNTILEPWRQQVIEEDGLPEDQKMVAYIDIYPGHTSEAFRVFVFNEHPHIILIFVPGGC</sequence>
<comment type="caution">
    <text evidence="1">The sequence shown here is derived from an EMBL/GenBank/DDBJ whole genome shotgun (WGS) entry which is preliminary data.</text>
</comment>
<feature type="non-terminal residue" evidence="1">
    <location>
        <position position="154"/>
    </location>
</feature>
<reference evidence="1" key="1">
    <citation type="submission" date="2023-03" db="EMBL/GenBank/DDBJ databases">
        <title>Massive genome expansion in bonnet fungi (Mycena s.s.) driven by repeated elements and novel gene families across ecological guilds.</title>
        <authorList>
            <consortium name="Lawrence Berkeley National Laboratory"/>
            <person name="Harder C.B."/>
            <person name="Miyauchi S."/>
            <person name="Viragh M."/>
            <person name="Kuo A."/>
            <person name="Thoen E."/>
            <person name="Andreopoulos B."/>
            <person name="Lu D."/>
            <person name="Skrede I."/>
            <person name="Drula E."/>
            <person name="Henrissat B."/>
            <person name="Morin E."/>
            <person name="Kohler A."/>
            <person name="Barry K."/>
            <person name="LaButti K."/>
            <person name="Morin E."/>
            <person name="Salamov A."/>
            <person name="Lipzen A."/>
            <person name="Mereny Z."/>
            <person name="Hegedus B."/>
            <person name="Baldrian P."/>
            <person name="Stursova M."/>
            <person name="Weitz H."/>
            <person name="Taylor A."/>
            <person name="Grigoriev I.V."/>
            <person name="Nagy L.G."/>
            <person name="Martin F."/>
            <person name="Kauserud H."/>
        </authorList>
    </citation>
    <scope>NUCLEOTIDE SEQUENCE</scope>
    <source>
        <strain evidence="1">9144</strain>
    </source>
</reference>
<evidence type="ECO:0000313" key="2">
    <source>
        <dbReference type="Proteomes" id="UP001219525"/>
    </source>
</evidence>
<protein>
    <recommendedName>
        <fullName evidence="3">DDE-1 domain-containing protein</fullName>
    </recommendedName>
</protein>
<dbReference type="Proteomes" id="UP001219525">
    <property type="component" value="Unassembled WGS sequence"/>
</dbReference>
<evidence type="ECO:0008006" key="3">
    <source>
        <dbReference type="Google" id="ProtNLM"/>
    </source>
</evidence>
<evidence type="ECO:0000313" key="1">
    <source>
        <dbReference type="EMBL" id="KAJ7197544.1"/>
    </source>
</evidence>